<dbReference type="InterPro" id="IPR013384">
    <property type="entry name" value="Flagell_FlgL"/>
</dbReference>
<evidence type="ECO:0000256" key="5">
    <source>
        <dbReference type="ARBA" id="ARBA00023143"/>
    </source>
</evidence>
<keyword evidence="9" id="KW-1185">Reference proteome</keyword>
<dbReference type="GO" id="GO:0005198">
    <property type="term" value="F:structural molecule activity"/>
    <property type="evidence" value="ECO:0007669"/>
    <property type="project" value="InterPro"/>
</dbReference>
<comment type="caution">
    <text evidence="8">The sequence shown here is derived from an EMBL/GenBank/DDBJ whole genome shotgun (WGS) entry which is preliminary data.</text>
</comment>
<keyword evidence="8" id="KW-0282">Flagellum</keyword>
<proteinExistence type="inferred from homology"/>
<dbReference type="EMBL" id="LNXU01000013">
    <property type="protein sequence ID" value="KTC74744.1"/>
    <property type="molecule type" value="Genomic_DNA"/>
</dbReference>
<evidence type="ECO:0000256" key="2">
    <source>
        <dbReference type="ARBA" id="ARBA00004613"/>
    </source>
</evidence>
<evidence type="ECO:0000256" key="3">
    <source>
        <dbReference type="ARBA" id="ARBA00005709"/>
    </source>
</evidence>
<keyword evidence="4" id="KW-0964">Secreted</keyword>
<dbReference type="InterPro" id="IPR001029">
    <property type="entry name" value="Flagellin_N"/>
</dbReference>
<dbReference type="GO" id="GO:0071973">
    <property type="term" value="P:bacterial-type flagellum-dependent cell motility"/>
    <property type="evidence" value="ECO:0007669"/>
    <property type="project" value="InterPro"/>
</dbReference>
<dbReference type="NCBIfam" id="TIGR02550">
    <property type="entry name" value="flagell_flgL"/>
    <property type="match status" value="1"/>
</dbReference>
<sequence length="412" mass="44917">MRISTNQIYQNSLSSLLLKQERVAKLQEQLNENFLKVRYSSDDPIAFAQIELMNQRISTTELLQKNRESADSALSMEESILNDCTTSMQRLREIQVKAGNATLSEQDRKALAIEANIILNELLDFANTKDINGDYMFSGGQTSTVPFSINSLGQYVYNGDSTQRFQLVASSLQMAVNDPGDALFMRIPNGNGSFTIKQTNTPNTGTASLDTGSVTTPSAYVPDNYTMSFALNSQGQLVVMVSGAVSGNVIPPTGLPDDAPLYEEGMSVSFNGMEMKVSGMPNPGDAFSITPSQNESVFATIQNMINNLNQPYSSAAEKAAATTVNNQILAQIDSALTTILDARANLGARLNQLEHAETANSDLIEQSKIILKRLQEVDPLAAATEFKQELYNLEVAQQSFVLIQGLSVFNFI</sequence>
<evidence type="ECO:0000259" key="7">
    <source>
        <dbReference type="Pfam" id="PF00700"/>
    </source>
</evidence>
<organism evidence="8 9">
    <name type="scientific">Legionella bozemanae</name>
    <name type="common">Fluoribacter bozemanae</name>
    <dbReference type="NCBI Taxonomy" id="447"/>
    <lineage>
        <taxon>Bacteria</taxon>
        <taxon>Pseudomonadati</taxon>
        <taxon>Pseudomonadota</taxon>
        <taxon>Gammaproteobacteria</taxon>
        <taxon>Legionellales</taxon>
        <taxon>Legionellaceae</taxon>
        <taxon>Legionella</taxon>
    </lineage>
</organism>
<dbReference type="InterPro" id="IPR001492">
    <property type="entry name" value="Flagellin"/>
</dbReference>
<dbReference type="PATRIC" id="fig|447.4.peg.1225"/>
<comment type="subcellular location">
    <subcellularLocation>
        <location evidence="1">Bacterial flagellum</location>
    </subcellularLocation>
    <subcellularLocation>
        <location evidence="2">Secreted</location>
    </subcellularLocation>
</comment>
<evidence type="ECO:0000313" key="9">
    <source>
        <dbReference type="Proteomes" id="UP000054695"/>
    </source>
</evidence>
<dbReference type="RefSeq" id="WP_058458818.1">
    <property type="nucleotide sequence ID" value="NZ_CAAAIY010000012.1"/>
</dbReference>
<dbReference type="GO" id="GO:0005576">
    <property type="term" value="C:extracellular region"/>
    <property type="evidence" value="ECO:0007669"/>
    <property type="project" value="UniProtKB-SubCell"/>
</dbReference>
<gene>
    <name evidence="8" type="primary">flgL</name>
    <name evidence="8" type="ORF">Lboz_1143</name>
</gene>
<dbReference type="OrthoDB" id="9768249at2"/>
<evidence type="ECO:0000256" key="4">
    <source>
        <dbReference type="ARBA" id="ARBA00022525"/>
    </source>
</evidence>
<dbReference type="STRING" id="447.Lboz_1143"/>
<keyword evidence="8" id="KW-0969">Cilium</keyword>
<dbReference type="PANTHER" id="PTHR42792">
    <property type="entry name" value="FLAGELLIN"/>
    <property type="match status" value="1"/>
</dbReference>
<keyword evidence="5" id="KW-0975">Bacterial flagellum</keyword>
<reference evidence="8 9" key="1">
    <citation type="submission" date="2015-11" db="EMBL/GenBank/DDBJ databases">
        <title>Genomic analysis of 38 Legionella species identifies large and diverse effector repertoires.</title>
        <authorList>
            <person name="Burstein D."/>
            <person name="Amaro F."/>
            <person name="Zusman T."/>
            <person name="Lifshitz Z."/>
            <person name="Cohen O."/>
            <person name="Gilbert J.A."/>
            <person name="Pupko T."/>
            <person name="Shuman H.A."/>
            <person name="Segal G."/>
        </authorList>
    </citation>
    <scope>NUCLEOTIDE SEQUENCE [LARGE SCALE GENOMIC DNA]</scope>
    <source>
        <strain evidence="8 9">WIGA</strain>
    </source>
</reference>
<evidence type="ECO:0000259" key="6">
    <source>
        <dbReference type="Pfam" id="PF00669"/>
    </source>
</evidence>
<dbReference type="SUPFAM" id="SSF64518">
    <property type="entry name" value="Phase 1 flagellin"/>
    <property type="match status" value="1"/>
</dbReference>
<dbReference type="GO" id="GO:0009424">
    <property type="term" value="C:bacterial-type flagellum hook"/>
    <property type="evidence" value="ECO:0007669"/>
    <property type="project" value="InterPro"/>
</dbReference>
<evidence type="ECO:0000313" key="8">
    <source>
        <dbReference type="EMBL" id="KTC74744.1"/>
    </source>
</evidence>
<evidence type="ECO:0000256" key="1">
    <source>
        <dbReference type="ARBA" id="ARBA00004365"/>
    </source>
</evidence>
<comment type="similarity">
    <text evidence="3">Belongs to the bacterial flagellin family.</text>
</comment>
<accession>A0A0W0RUK0</accession>
<feature type="domain" description="Flagellin C-terminal" evidence="7">
    <location>
        <begin position="330"/>
        <end position="411"/>
    </location>
</feature>
<dbReference type="Pfam" id="PF00700">
    <property type="entry name" value="Flagellin_C"/>
    <property type="match status" value="1"/>
</dbReference>
<dbReference type="Pfam" id="PF00669">
    <property type="entry name" value="Flagellin_N"/>
    <property type="match status" value="1"/>
</dbReference>
<protein>
    <submittedName>
        <fullName evidence="8">Flagellar hook-associated protein FlgL</fullName>
    </submittedName>
</protein>
<dbReference type="Proteomes" id="UP000054695">
    <property type="component" value="Unassembled WGS sequence"/>
</dbReference>
<keyword evidence="8" id="KW-0966">Cell projection</keyword>
<name>A0A0W0RUK0_LEGBO</name>
<dbReference type="Gene3D" id="1.20.1330.10">
    <property type="entry name" value="f41 fragment of flagellin, N-terminal domain"/>
    <property type="match status" value="2"/>
</dbReference>
<dbReference type="AlphaFoldDB" id="A0A0W0RUK0"/>
<dbReference type="PANTHER" id="PTHR42792:SF1">
    <property type="entry name" value="FLAGELLAR HOOK-ASSOCIATED PROTEIN 3"/>
    <property type="match status" value="1"/>
</dbReference>
<dbReference type="InterPro" id="IPR046358">
    <property type="entry name" value="Flagellin_C"/>
</dbReference>
<feature type="domain" description="Flagellin N-terminal" evidence="6">
    <location>
        <begin position="3"/>
        <end position="142"/>
    </location>
</feature>